<reference evidence="1 2" key="1">
    <citation type="journal article" date="2022" name="bioRxiv">
        <title>Genomics of Preaxostyla Flagellates Illuminates Evolutionary Transitions and the Path Towards Mitochondrial Loss.</title>
        <authorList>
            <person name="Novak L.V.F."/>
            <person name="Treitli S.C."/>
            <person name="Pyrih J."/>
            <person name="Halakuc P."/>
            <person name="Pipaliya S.V."/>
            <person name="Vacek V."/>
            <person name="Brzon O."/>
            <person name="Soukal P."/>
            <person name="Eme L."/>
            <person name="Dacks J.B."/>
            <person name="Karnkowska A."/>
            <person name="Elias M."/>
            <person name="Hampl V."/>
        </authorList>
    </citation>
    <scope>NUCLEOTIDE SEQUENCE [LARGE SCALE GENOMIC DNA]</scope>
    <source>
        <strain evidence="1">NAU3</strain>
        <tissue evidence="1">Gut</tissue>
    </source>
</reference>
<evidence type="ECO:0000313" key="1">
    <source>
        <dbReference type="EMBL" id="KAK2948386.1"/>
    </source>
</evidence>
<protein>
    <recommendedName>
        <fullName evidence="3">Dispersed gene family protein 1 (DGF-1)</fullName>
    </recommendedName>
</protein>
<evidence type="ECO:0008006" key="3">
    <source>
        <dbReference type="Google" id="ProtNLM"/>
    </source>
</evidence>
<evidence type="ECO:0000313" key="2">
    <source>
        <dbReference type="Proteomes" id="UP001281761"/>
    </source>
</evidence>
<organism evidence="1 2">
    <name type="scientific">Blattamonas nauphoetae</name>
    <dbReference type="NCBI Taxonomy" id="2049346"/>
    <lineage>
        <taxon>Eukaryota</taxon>
        <taxon>Metamonada</taxon>
        <taxon>Preaxostyla</taxon>
        <taxon>Oxymonadida</taxon>
        <taxon>Blattamonas</taxon>
    </lineage>
</organism>
<dbReference type="EMBL" id="JARBJD010000178">
    <property type="protein sequence ID" value="KAK2948386.1"/>
    <property type="molecule type" value="Genomic_DNA"/>
</dbReference>
<accession>A0ABQ9XDK4</accession>
<keyword evidence="2" id="KW-1185">Reference proteome</keyword>
<proteinExistence type="predicted"/>
<comment type="caution">
    <text evidence="1">The sequence shown here is derived from an EMBL/GenBank/DDBJ whole genome shotgun (WGS) entry which is preliminary data.</text>
</comment>
<name>A0ABQ9XDK4_9EUKA</name>
<dbReference type="Proteomes" id="UP001281761">
    <property type="component" value="Unassembled WGS sequence"/>
</dbReference>
<gene>
    <name evidence="1" type="ORF">BLNAU_16732</name>
</gene>
<sequence length="118" mass="12555">MSELGRGQNFYYGLTSLHFTIDSACSATPLFLVSSGELVFSSCRIGGDSVTDLPSTLTTFVEVSGGGRLNIVDSTFRQLHFTHHSEGTTIHLSLGSTFNTSTASIFDRITSNGVGSLI</sequence>